<evidence type="ECO:0000256" key="8">
    <source>
        <dbReference type="ARBA" id="ARBA00047848"/>
    </source>
</evidence>
<dbReference type="PANTHER" id="PTHR21022">
    <property type="entry name" value="PREPHENATE DEHYDRATASE P PROTEIN"/>
    <property type="match status" value="1"/>
</dbReference>
<evidence type="ECO:0000256" key="3">
    <source>
        <dbReference type="ARBA" id="ARBA00021872"/>
    </source>
</evidence>
<keyword evidence="6" id="KW-0584">Phenylalanine biosynthesis</keyword>
<comment type="pathway">
    <text evidence="1">Amino-acid biosynthesis; L-phenylalanine biosynthesis; phenylpyruvate from prephenate: step 1/1.</text>
</comment>
<dbReference type="Gene3D" id="3.30.70.260">
    <property type="match status" value="1"/>
</dbReference>
<name>A0ABV6QVK0_9ACTN</name>
<dbReference type="PROSITE" id="PS51671">
    <property type="entry name" value="ACT"/>
    <property type="match status" value="1"/>
</dbReference>
<dbReference type="RefSeq" id="WP_380054057.1">
    <property type="nucleotide sequence ID" value="NZ_JBHLTC010000037.1"/>
</dbReference>
<proteinExistence type="predicted"/>
<comment type="catalytic activity">
    <reaction evidence="8">
        <text>prephenate + H(+) = 3-phenylpyruvate + CO2 + H2O</text>
        <dbReference type="Rhea" id="RHEA:21648"/>
        <dbReference type="ChEBI" id="CHEBI:15377"/>
        <dbReference type="ChEBI" id="CHEBI:15378"/>
        <dbReference type="ChEBI" id="CHEBI:16526"/>
        <dbReference type="ChEBI" id="CHEBI:18005"/>
        <dbReference type="ChEBI" id="CHEBI:29934"/>
        <dbReference type="EC" id="4.2.1.51"/>
    </reaction>
</comment>
<dbReference type="PANTHER" id="PTHR21022:SF19">
    <property type="entry name" value="PREPHENATE DEHYDRATASE-RELATED"/>
    <property type="match status" value="1"/>
</dbReference>
<accession>A0ABV6QVK0</accession>
<sequence length="234" mass="25078">MPGVPPARYAFPGPHGSSIEAALRTLPAARSADLQAQPTARAALDAVRNGEADGAFLLIETVDGGSDGETLDALSYGDPVVITREVLGPNGTRFVLVSRPGLPLPPTGDDKTSLVIFGVQGKPGALRAILDEFALRGVDVTRLDPRPTGQALGRYWFSFDVEGHVADARLGEALMGLRRLGVDMRFLGSYPRDRYDKATVRPGTTEAGRGDQGRTDVDFLDAERWLGRLRDGRI</sequence>
<protein>
    <recommendedName>
        <fullName evidence="3">Prephenate dehydratase</fullName>
        <ecNumber evidence="2">4.2.1.51</ecNumber>
    </recommendedName>
</protein>
<feature type="domain" description="ACT" evidence="10">
    <location>
        <begin position="114"/>
        <end position="191"/>
    </location>
</feature>
<evidence type="ECO:0000256" key="2">
    <source>
        <dbReference type="ARBA" id="ARBA00013147"/>
    </source>
</evidence>
<keyword evidence="5" id="KW-0057">Aromatic amino acid biosynthesis</keyword>
<evidence type="ECO:0000259" key="9">
    <source>
        <dbReference type="PROSITE" id="PS51171"/>
    </source>
</evidence>
<evidence type="ECO:0000256" key="6">
    <source>
        <dbReference type="ARBA" id="ARBA00023222"/>
    </source>
</evidence>
<evidence type="ECO:0000256" key="7">
    <source>
        <dbReference type="ARBA" id="ARBA00023239"/>
    </source>
</evidence>
<dbReference type="PROSITE" id="PS51171">
    <property type="entry name" value="PREPHENATE_DEHYDR_3"/>
    <property type="match status" value="1"/>
</dbReference>
<evidence type="ECO:0000256" key="1">
    <source>
        <dbReference type="ARBA" id="ARBA00004741"/>
    </source>
</evidence>
<keyword evidence="7" id="KW-0456">Lyase</keyword>
<dbReference type="InterPro" id="IPR002912">
    <property type="entry name" value="ACT_dom"/>
</dbReference>
<reference evidence="11 12" key="1">
    <citation type="submission" date="2024-09" db="EMBL/GenBank/DDBJ databases">
        <authorList>
            <person name="Sun Q."/>
            <person name="Mori K."/>
        </authorList>
    </citation>
    <scope>NUCLEOTIDE SEQUENCE [LARGE SCALE GENOMIC DNA]</scope>
    <source>
        <strain evidence="11 12">CGMCC 1.15906</strain>
    </source>
</reference>
<dbReference type="Gene3D" id="3.40.190.10">
    <property type="entry name" value="Periplasmic binding protein-like II"/>
    <property type="match status" value="1"/>
</dbReference>
<dbReference type="Pfam" id="PF01842">
    <property type="entry name" value="ACT"/>
    <property type="match status" value="1"/>
</dbReference>
<feature type="domain" description="Prephenate dehydratase" evidence="9">
    <location>
        <begin position="8"/>
        <end position="202"/>
    </location>
</feature>
<dbReference type="Proteomes" id="UP001589890">
    <property type="component" value="Unassembled WGS sequence"/>
</dbReference>
<evidence type="ECO:0000313" key="11">
    <source>
        <dbReference type="EMBL" id="MFC0628218.1"/>
    </source>
</evidence>
<keyword evidence="4" id="KW-0028">Amino-acid biosynthesis</keyword>
<gene>
    <name evidence="11" type="ORF">ACFFGN_29380</name>
</gene>
<keyword evidence="12" id="KW-1185">Reference proteome</keyword>
<evidence type="ECO:0000259" key="10">
    <source>
        <dbReference type="PROSITE" id="PS51671"/>
    </source>
</evidence>
<dbReference type="Pfam" id="PF00800">
    <property type="entry name" value="PDT"/>
    <property type="match status" value="1"/>
</dbReference>
<dbReference type="InterPro" id="IPR045865">
    <property type="entry name" value="ACT-like_dom_sf"/>
</dbReference>
<dbReference type="EMBL" id="JBHLTC010000037">
    <property type="protein sequence ID" value="MFC0628218.1"/>
    <property type="molecule type" value="Genomic_DNA"/>
</dbReference>
<evidence type="ECO:0000256" key="5">
    <source>
        <dbReference type="ARBA" id="ARBA00023141"/>
    </source>
</evidence>
<dbReference type="EC" id="4.2.1.51" evidence="2"/>
<dbReference type="SUPFAM" id="SSF55021">
    <property type="entry name" value="ACT-like"/>
    <property type="match status" value="1"/>
</dbReference>
<comment type="caution">
    <text evidence="11">The sequence shown here is derived from an EMBL/GenBank/DDBJ whole genome shotgun (WGS) entry which is preliminary data.</text>
</comment>
<dbReference type="CDD" id="cd04905">
    <property type="entry name" value="ACT_CM-PDT"/>
    <property type="match status" value="1"/>
</dbReference>
<evidence type="ECO:0000256" key="4">
    <source>
        <dbReference type="ARBA" id="ARBA00022605"/>
    </source>
</evidence>
<dbReference type="SUPFAM" id="SSF53850">
    <property type="entry name" value="Periplasmic binding protein-like II"/>
    <property type="match status" value="1"/>
</dbReference>
<organism evidence="11 12">
    <name type="scientific">Kribbella deserti</name>
    <dbReference type="NCBI Taxonomy" id="1926257"/>
    <lineage>
        <taxon>Bacteria</taxon>
        <taxon>Bacillati</taxon>
        <taxon>Actinomycetota</taxon>
        <taxon>Actinomycetes</taxon>
        <taxon>Propionibacteriales</taxon>
        <taxon>Kribbellaceae</taxon>
        <taxon>Kribbella</taxon>
    </lineage>
</organism>
<evidence type="ECO:0000313" key="12">
    <source>
        <dbReference type="Proteomes" id="UP001589890"/>
    </source>
</evidence>
<dbReference type="InterPro" id="IPR001086">
    <property type="entry name" value="Preph_deHydtase"/>
</dbReference>